<evidence type="ECO:0000313" key="1">
    <source>
        <dbReference type="EMBL" id="VVB01886.1"/>
    </source>
</evidence>
<accession>A0A565BJR9</accession>
<dbReference type="OrthoDB" id="1113744at2759"/>
<sequence>MPRIAEDVLKNIRQYLLVENGDPTIVRVERVQTSVEEVQKNPMSQKTILILEPAPIFSHNVNKGKGLVFEYDSTCSSSHKKVKPSQDSKLLRAAMDAGNAMSSKSQAIQTATDHGGFRPIENSFSVGSTVHRVGFNEPSFSGTKGKW</sequence>
<gene>
    <name evidence="1" type="ORF">ANE_LOCUS12330</name>
</gene>
<evidence type="ECO:0000313" key="2">
    <source>
        <dbReference type="Proteomes" id="UP000489600"/>
    </source>
</evidence>
<dbReference type="Proteomes" id="UP000489600">
    <property type="component" value="Unassembled WGS sequence"/>
</dbReference>
<reference evidence="1" key="1">
    <citation type="submission" date="2019-07" db="EMBL/GenBank/DDBJ databases">
        <authorList>
            <person name="Dittberner H."/>
        </authorList>
    </citation>
    <scope>NUCLEOTIDE SEQUENCE [LARGE SCALE GENOMIC DNA]</scope>
</reference>
<keyword evidence="2" id="KW-1185">Reference proteome</keyword>
<name>A0A565BJR9_9BRAS</name>
<comment type="caution">
    <text evidence="1">The sequence shown here is derived from an EMBL/GenBank/DDBJ whole genome shotgun (WGS) entry which is preliminary data.</text>
</comment>
<proteinExistence type="predicted"/>
<dbReference type="AlphaFoldDB" id="A0A565BJR9"/>
<protein>
    <submittedName>
        <fullName evidence="1">Uncharacterized protein</fullName>
    </submittedName>
</protein>
<organism evidence="1 2">
    <name type="scientific">Arabis nemorensis</name>
    <dbReference type="NCBI Taxonomy" id="586526"/>
    <lineage>
        <taxon>Eukaryota</taxon>
        <taxon>Viridiplantae</taxon>
        <taxon>Streptophyta</taxon>
        <taxon>Embryophyta</taxon>
        <taxon>Tracheophyta</taxon>
        <taxon>Spermatophyta</taxon>
        <taxon>Magnoliopsida</taxon>
        <taxon>eudicotyledons</taxon>
        <taxon>Gunneridae</taxon>
        <taxon>Pentapetalae</taxon>
        <taxon>rosids</taxon>
        <taxon>malvids</taxon>
        <taxon>Brassicales</taxon>
        <taxon>Brassicaceae</taxon>
        <taxon>Arabideae</taxon>
        <taxon>Arabis</taxon>
    </lineage>
</organism>
<dbReference type="EMBL" id="CABITT030000004">
    <property type="protein sequence ID" value="VVB01886.1"/>
    <property type="molecule type" value="Genomic_DNA"/>
</dbReference>